<dbReference type="RefSeq" id="WP_319970598.1">
    <property type="nucleotide sequence ID" value="NZ_JAXAVW010000036.1"/>
</dbReference>
<name>A0ABU4TBP7_9PSEU</name>
<protein>
    <submittedName>
        <fullName evidence="1">Uncharacterized protein</fullName>
    </submittedName>
</protein>
<dbReference type="Proteomes" id="UP001285521">
    <property type="component" value="Unassembled WGS sequence"/>
</dbReference>
<evidence type="ECO:0000313" key="1">
    <source>
        <dbReference type="EMBL" id="MDX8035576.1"/>
    </source>
</evidence>
<gene>
    <name evidence="1" type="ORF">SK803_35675</name>
</gene>
<reference evidence="1 2" key="1">
    <citation type="submission" date="2023-11" db="EMBL/GenBank/DDBJ databases">
        <title>Lentzea sokolovensis, sp. nov., Lentzea kristufkii, sp. nov., and Lentzea miocenensis, sp. nov., rare actinobacteria from Sokolov Coal Basin, Miocene lacustrine sediment, Czech Republic.</title>
        <authorList>
            <person name="Lara A."/>
            <person name="Kotroba L."/>
            <person name="Nouioui I."/>
            <person name="Neumann-Schaal M."/>
            <person name="Mast Y."/>
            <person name="Chronakova A."/>
        </authorList>
    </citation>
    <scope>NUCLEOTIDE SEQUENCE [LARGE SCALE GENOMIC DNA]</scope>
    <source>
        <strain evidence="1 2">BCCO 10_0856</strain>
    </source>
</reference>
<keyword evidence="2" id="KW-1185">Reference proteome</keyword>
<sequence length="113" mass="12489">MNRTSGGSGNQKIADLVRRVVPDSYFLMIKVMVAATADAKLPTAPTVAACAPMVDHERRHRSAHFWRLKIIFNFSHLCFLIQHPIKSPCALLLHGFPLVLFGAMHHIGAANSM</sequence>
<evidence type="ECO:0000313" key="2">
    <source>
        <dbReference type="Proteomes" id="UP001285521"/>
    </source>
</evidence>
<proteinExistence type="predicted"/>
<comment type="caution">
    <text evidence="1">The sequence shown here is derived from an EMBL/GenBank/DDBJ whole genome shotgun (WGS) entry which is preliminary data.</text>
</comment>
<dbReference type="EMBL" id="JAXAVW010000036">
    <property type="protein sequence ID" value="MDX8035576.1"/>
    <property type="molecule type" value="Genomic_DNA"/>
</dbReference>
<accession>A0ABU4TBP7</accession>
<organism evidence="1 2">
    <name type="scientific">Lentzea miocenica</name>
    <dbReference type="NCBI Taxonomy" id="3095431"/>
    <lineage>
        <taxon>Bacteria</taxon>
        <taxon>Bacillati</taxon>
        <taxon>Actinomycetota</taxon>
        <taxon>Actinomycetes</taxon>
        <taxon>Pseudonocardiales</taxon>
        <taxon>Pseudonocardiaceae</taxon>
        <taxon>Lentzea</taxon>
    </lineage>
</organism>